<evidence type="ECO:0000259" key="10">
    <source>
        <dbReference type="Pfam" id="PF14537"/>
    </source>
</evidence>
<keyword evidence="7" id="KW-0249">Electron transport</keyword>
<dbReference type="InterPro" id="IPR012286">
    <property type="entry name" value="Tetrahaem_cytochrome"/>
</dbReference>
<protein>
    <submittedName>
        <fullName evidence="11">Cytochrome c3 family protein</fullName>
    </submittedName>
</protein>
<feature type="transmembrane region" description="Helical" evidence="9">
    <location>
        <begin position="12"/>
        <end position="31"/>
    </location>
</feature>
<sequence length="247" mass="27396">MRIWKIPDQVIRLAILIVIALAVLIVVRLQFIPASFGEIGHYRADALKEEAALTLHYAGMQACVMCHDDIGMIKAASYHRNLACESCHGPSLEHVDDPGEFSPVVVTGRTLCVRCHGYLASRPTGFPQIIEAIHNPMAPCTECHDPHDPTPPEVPEDCSACHAEIARTKAVSHHWSLSCETCHEAAPEHRQSPRAFLPKKPTEREFCGQCHGQGSQRSASAPRVDLSEHGGRYLCWQCHYPHHPEGR</sequence>
<dbReference type="GO" id="GO:0030313">
    <property type="term" value="C:cell envelope"/>
    <property type="evidence" value="ECO:0007669"/>
    <property type="project" value="UniProtKB-SubCell"/>
</dbReference>
<reference evidence="11 12" key="1">
    <citation type="submission" date="2020-08" db="EMBL/GenBank/DDBJ databases">
        <title>Acidobacteriota in marine sediments use diverse sulfur dissimilation pathways.</title>
        <authorList>
            <person name="Wasmund K."/>
        </authorList>
    </citation>
    <scope>NUCLEOTIDE SEQUENCE [LARGE SCALE GENOMIC DNA]</scope>
    <source>
        <strain evidence="11">MAG AM4</strain>
    </source>
</reference>
<keyword evidence="8" id="KW-0408">Iron</keyword>
<comment type="caution">
    <text evidence="11">The sequence shown here is derived from an EMBL/GenBank/DDBJ whole genome shotgun (WGS) entry which is preliminary data.</text>
</comment>
<evidence type="ECO:0000256" key="3">
    <source>
        <dbReference type="ARBA" id="ARBA00022448"/>
    </source>
</evidence>
<evidence type="ECO:0000256" key="1">
    <source>
        <dbReference type="ARBA" id="ARBA00001926"/>
    </source>
</evidence>
<evidence type="ECO:0000256" key="6">
    <source>
        <dbReference type="ARBA" id="ARBA00022729"/>
    </source>
</evidence>
<accession>A0A8J7CLZ8</accession>
<evidence type="ECO:0000256" key="4">
    <source>
        <dbReference type="ARBA" id="ARBA00022617"/>
    </source>
</evidence>
<name>A0A8J7CLZ8_9BACT</name>
<feature type="domain" description="Tetrahaem cytochrome" evidence="10">
    <location>
        <begin position="80"/>
        <end position="162"/>
    </location>
</feature>
<keyword evidence="6" id="KW-0732">Signal</keyword>
<evidence type="ECO:0000256" key="9">
    <source>
        <dbReference type="SAM" id="Phobius"/>
    </source>
</evidence>
<evidence type="ECO:0000313" key="11">
    <source>
        <dbReference type="EMBL" id="MBD3868788.1"/>
    </source>
</evidence>
<comment type="cofactor">
    <cofactor evidence="1">
        <name>heme c</name>
        <dbReference type="ChEBI" id="CHEBI:61717"/>
    </cofactor>
</comment>
<proteinExistence type="predicted"/>
<dbReference type="EMBL" id="JACXWD010000043">
    <property type="protein sequence ID" value="MBD3868788.1"/>
    <property type="molecule type" value="Genomic_DNA"/>
</dbReference>
<dbReference type="Gene3D" id="1.10.1130.10">
    <property type="entry name" value="Flavocytochrome C3, Chain A"/>
    <property type="match status" value="1"/>
</dbReference>
<keyword evidence="9" id="KW-0472">Membrane</keyword>
<keyword evidence="9" id="KW-0812">Transmembrane</keyword>
<organism evidence="11 12">
    <name type="scientific">Candidatus Polarisedimenticola svalbardensis</name>
    <dbReference type="NCBI Taxonomy" id="2886004"/>
    <lineage>
        <taxon>Bacteria</taxon>
        <taxon>Pseudomonadati</taxon>
        <taxon>Acidobacteriota</taxon>
        <taxon>Candidatus Polarisedimenticolia</taxon>
        <taxon>Candidatus Polarisedimenticolales</taxon>
        <taxon>Candidatus Polarisedimenticolaceae</taxon>
        <taxon>Candidatus Polarisedimenticola</taxon>
    </lineage>
</organism>
<evidence type="ECO:0000256" key="2">
    <source>
        <dbReference type="ARBA" id="ARBA00004196"/>
    </source>
</evidence>
<dbReference type="SUPFAM" id="SSF48695">
    <property type="entry name" value="Multiheme cytochromes"/>
    <property type="match status" value="1"/>
</dbReference>
<comment type="subcellular location">
    <subcellularLocation>
        <location evidence="2">Cell envelope</location>
    </subcellularLocation>
</comment>
<dbReference type="AlphaFoldDB" id="A0A8J7CLZ8"/>
<keyword evidence="3" id="KW-0813">Transport</keyword>
<evidence type="ECO:0000256" key="8">
    <source>
        <dbReference type="ARBA" id="ARBA00023004"/>
    </source>
</evidence>
<keyword evidence="9" id="KW-1133">Transmembrane helix</keyword>
<evidence type="ECO:0000313" key="12">
    <source>
        <dbReference type="Proteomes" id="UP000648239"/>
    </source>
</evidence>
<dbReference type="PANTHER" id="PTHR35038">
    <property type="entry name" value="DISSIMILATORY SULFITE REDUCTASE SIRA"/>
    <property type="match status" value="1"/>
</dbReference>
<dbReference type="Proteomes" id="UP000648239">
    <property type="component" value="Unassembled WGS sequence"/>
</dbReference>
<dbReference type="InterPro" id="IPR051829">
    <property type="entry name" value="Multiheme_Cytochr_ET"/>
</dbReference>
<keyword evidence="4" id="KW-0349">Heme</keyword>
<gene>
    <name evidence="11" type="ORF">IFK94_11740</name>
</gene>
<dbReference type="InterPro" id="IPR036280">
    <property type="entry name" value="Multihaem_cyt_sf"/>
</dbReference>
<keyword evidence="5" id="KW-0479">Metal-binding</keyword>
<evidence type="ECO:0000256" key="5">
    <source>
        <dbReference type="ARBA" id="ARBA00022723"/>
    </source>
</evidence>
<dbReference type="GO" id="GO:0046872">
    <property type="term" value="F:metal ion binding"/>
    <property type="evidence" value="ECO:0007669"/>
    <property type="project" value="UniProtKB-KW"/>
</dbReference>
<dbReference type="Gene3D" id="3.90.10.10">
    <property type="entry name" value="Cytochrome C3"/>
    <property type="match status" value="1"/>
</dbReference>
<dbReference type="Pfam" id="PF14537">
    <property type="entry name" value="Cytochrom_c3_2"/>
    <property type="match status" value="1"/>
</dbReference>
<dbReference type="PANTHER" id="PTHR35038:SF8">
    <property type="entry name" value="C-TYPE POLYHEME CYTOCHROME OMCC"/>
    <property type="match status" value="1"/>
</dbReference>
<dbReference type="Gene3D" id="1.10.287.3080">
    <property type="match status" value="1"/>
</dbReference>
<evidence type="ECO:0000256" key="7">
    <source>
        <dbReference type="ARBA" id="ARBA00022982"/>
    </source>
</evidence>